<dbReference type="InterPro" id="IPR023393">
    <property type="entry name" value="START-like_dom_sf"/>
</dbReference>
<organism evidence="1 2">
    <name type="scientific">Roseovarius pacificus</name>
    <dbReference type="NCBI Taxonomy" id="337701"/>
    <lineage>
        <taxon>Bacteria</taxon>
        <taxon>Pseudomonadati</taxon>
        <taxon>Pseudomonadota</taxon>
        <taxon>Alphaproteobacteria</taxon>
        <taxon>Rhodobacterales</taxon>
        <taxon>Roseobacteraceae</taxon>
        <taxon>Roseovarius</taxon>
    </lineage>
</organism>
<sequence>MKFSSHEDIEAPIEEIFGDVTDFQAFERQALRRGAEVQRVDDLTRPGPGMMWDAAFDLRGKRREITIELIRLDPPNGLLAESRSPGMEGRFEVDLVALSRSRTRLSVTLSLEPKTLSARLLVQSMKLARKSLTRRFRKRVAGFATELENRHKKAGLA</sequence>
<dbReference type="RefSeq" id="WP_073034563.1">
    <property type="nucleotide sequence ID" value="NZ_BMLR01000004.1"/>
</dbReference>
<accession>A0A1M7CG03</accession>
<dbReference type="OrthoDB" id="7860307at2"/>
<dbReference type="Gene3D" id="3.30.530.20">
    <property type="match status" value="1"/>
</dbReference>
<dbReference type="SUPFAM" id="SSF55961">
    <property type="entry name" value="Bet v1-like"/>
    <property type="match status" value="1"/>
</dbReference>
<gene>
    <name evidence="1" type="ORF">SAMN05444398_104225</name>
</gene>
<dbReference type="AlphaFoldDB" id="A0A1M7CG03"/>
<evidence type="ECO:0000313" key="2">
    <source>
        <dbReference type="Proteomes" id="UP000183974"/>
    </source>
</evidence>
<dbReference type="EMBL" id="FRBR01000004">
    <property type="protein sequence ID" value="SHL66211.1"/>
    <property type="molecule type" value="Genomic_DNA"/>
</dbReference>
<dbReference type="Proteomes" id="UP000183974">
    <property type="component" value="Unassembled WGS sequence"/>
</dbReference>
<dbReference type="STRING" id="337701.SAMN05444398_104225"/>
<name>A0A1M7CG03_9RHOB</name>
<evidence type="ECO:0000313" key="1">
    <source>
        <dbReference type="EMBL" id="SHL66211.1"/>
    </source>
</evidence>
<reference evidence="1 2" key="1">
    <citation type="submission" date="2016-11" db="EMBL/GenBank/DDBJ databases">
        <authorList>
            <person name="Jaros S."/>
            <person name="Januszkiewicz K."/>
            <person name="Wedrychowicz H."/>
        </authorList>
    </citation>
    <scope>NUCLEOTIDE SEQUENCE [LARGE SCALE GENOMIC DNA]</scope>
    <source>
        <strain evidence="1 2">DSM 29589</strain>
    </source>
</reference>
<proteinExistence type="predicted"/>
<keyword evidence="2" id="KW-1185">Reference proteome</keyword>
<protein>
    <recommendedName>
        <fullName evidence="3">Polyketide cyclase / dehydrase and lipid transport</fullName>
    </recommendedName>
</protein>
<evidence type="ECO:0008006" key="3">
    <source>
        <dbReference type="Google" id="ProtNLM"/>
    </source>
</evidence>